<dbReference type="EMBL" id="AP023359">
    <property type="protein sequence ID" value="BCJ65720.1"/>
    <property type="molecule type" value="Genomic_DNA"/>
</dbReference>
<gene>
    <name evidence="1" type="ORF">Prubr_27410</name>
</gene>
<sequence>MSLVDGVRAGLRTLVAGIDRAGQEAAAADHGARQAVAHAVAVGFVGVAQSLSRVREVIGQIQAGIGGLAAHTSEAATALANVPRQPTPQEVIATLAPVAEKLSRVHDGVGGCIGLVDQARQMTATVLRGR</sequence>
<dbReference type="Pfam" id="PF19757">
    <property type="entry name" value="DUF6244"/>
    <property type="match status" value="1"/>
</dbReference>
<dbReference type="KEGG" id="pry:Prubr_27410"/>
<evidence type="ECO:0000313" key="1">
    <source>
        <dbReference type="EMBL" id="BCJ65720.1"/>
    </source>
</evidence>
<dbReference type="InterPro" id="IPR046211">
    <property type="entry name" value="DUF6244"/>
</dbReference>
<accession>A0A810MYQ2</accession>
<dbReference type="AlphaFoldDB" id="A0A810MYQ2"/>
<evidence type="ECO:0000313" key="2">
    <source>
        <dbReference type="Proteomes" id="UP000680866"/>
    </source>
</evidence>
<name>A0A810MYQ2_9ACTN</name>
<dbReference type="RefSeq" id="WP_212825347.1">
    <property type="nucleotide sequence ID" value="NZ_AP023359.1"/>
</dbReference>
<reference evidence="1" key="1">
    <citation type="submission" date="2020-08" db="EMBL/GenBank/DDBJ databases">
        <title>Whole genome shotgun sequence of Polymorphospora rubra NBRC 101157.</title>
        <authorList>
            <person name="Komaki H."/>
            <person name="Tamura T."/>
        </authorList>
    </citation>
    <scope>NUCLEOTIDE SEQUENCE</scope>
    <source>
        <strain evidence="1">NBRC 101157</strain>
    </source>
</reference>
<organism evidence="1 2">
    <name type="scientific">Polymorphospora rubra</name>
    <dbReference type="NCBI Taxonomy" id="338584"/>
    <lineage>
        <taxon>Bacteria</taxon>
        <taxon>Bacillati</taxon>
        <taxon>Actinomycetota</taxon>
        <taxon>Actinomycetes</taxon>
        <taxon>Micromonosporales</taxon>
        <taxon>Micromonosporaceae</taxon>
        <taxon>Polymorphospora</taxon>
    </lineage>
</organism>
<keyword evidence="2" id="KW-1185">Reference proteome</keyword>
<protein>
    <submittedName>
        <fullName evidence="1">Uncharacterized protein</fullName>
    </submittedName>
</protein>
<proteinExistence type="predicted"/>
<dbReference type="Proteomes" id="UP000680866">
    <property type="component" value="Chromosome"/>
</dbReference>